<feature type="compositionally biased region" description="Basic residues" evidence="1">
    <location>
        <begin position="137"/>
        <end position="153"/>
    </location>
</feature>
<proteinExistence type="predicted"/>
<evidence type="ECO:0000313" key="2">
    <source>
        <dbReference type="EMBL" id="KAH7139472.1"/>
    </source>
</evidence>
<evidence type="ECO:0000313" key="3">
    <source>
        <dbReference type="Proteomes" id="UP000700596"/>
    </source>
</evidence>
<reference evidence="2" key="1">
    <citation type="journal article" date="2021" name="Nat. Commun.">
        <title>Genetic determinants of endophytism in the Arabidopsis root mycobiome.</title>
        <authorList>
            <person name="Mesny F."/>
            <person name="Miyauchi S."/>
            <person name="Thiergart T."/>
            <person name="Pickel B."/>
            <person name="Atanasova L."/>
            <person name="Karlsson M."/>
            <person name="Huettel B."/>
            <person name="Barry K.W."/>
            <person name="Haridas S."/>
            <person name="Chen C."/>
            <person name="Bauer D."/>
            <person name="Andreopoulos W."/>
            <person name="Pangilinan J."/>
            <person name="LaButti K."/>
            <person name="Riley R."/>
            <person name="Lipzen A."/>
            <person name="Clum A."/>
            <person name="Drula E."/>
            <person name="Henrissat B."/>
            <person name="Kohler A."/>
            <person name="Grigoriev I.V."/>
            <person name="Martin F.M."/>
            <person name="Hacquard S."/>
        </authorList>
    </citation>
    <scope>NUCLEOTIDE SEQUENCE</scope>
    <source>
        <strain evidence="2">MPI-CAGE-CH-0243</strain>
    </source>
</reference>
<sequence>MAQNDYGLVVSSRPPKTAMHCDRYAGRQLPDSWHRGSITTRRYGSTPEFNLCLCHFTFATPYQCGLGSDCIWRHSPLTDKEHEWIVRLGYEEFSERCKENWSTPRVPEPTLPHLSLEGLERSEHSSQGLSQRESRSQKRRRLRKAQRKRKQERSRHWSPSLASQSYETSPCSREHNRRTTSPQFHSSTPSHQRHRHPQISRSRSPYRHRRSPECPAPNHFHSKDEDNRCDSHEQERRPEQLPHEISQEQIGSPCPRQISLSAYICKSKAREIEKHDHSKFKNSKRHNRAQKRRLKALENKRPLGQGSRLSPIQLSLSEISDSSEDDKRGDGKWAEREWVDEEGEDE</sequence>
<protein>
    <submittedName>
        <fullName evidence="2">Uncharacterized protein</fullName>
    </submittedName>
</protein>
<accession>A0A9P9IZD4</accession>
<dbReference type="EMBL" id="JAGMWT010000001">
    <property type="protein sequence ID" value="KAH7139472.1"/>
    <property type="molecule type" value="Genomic_DNA"/>
</dbReference>
<feature type="compositionally biased region" description="Basic and acidic residues" evidence="1">
    <location>
        <begin position="325"/>
        <end position="337"/>
    </location>
</feature>
<name>A0A9P9IZD4_9PLEO</name>
<feature type="compositionally biased region" description="Polar residues" evidence="1">
    <location>
        <begin position="179"/>
        <end position="190"/>
    </location>
</feature>
<keyword evidence="3" id="KW-1185">Reference proteome</keyword>
<feature type="region of interest" description="Disordered" evidence="1">
    <location>
        <begin position="272"/>
        <end position="291"/>
    </location>
</feature>
<feature type="compositionally biased region" description="Basic and acidic residues" evidence="1">
    <location>
        <begin position="221"/>
        <end position="246"/>
    </location>
</feature>
<feature type="region of interest" description="Disordered" evidence="1">
    <location>
        <begin position="119"/>
        <end position="253"/>
    </location>
</feature>
<dbReference type="Proteomes" id="UP000700596">
    <property type="component" value="Unassembled WGS sequence"/>
</dbReference>
<dbReference type="AlphaFoldDB" id="A0A9P9IZD4"/>
<gene>
    <name evidence="2" type="ORF">B0J11DRAFT_564252</name>
</gene>
<evidence type="ECO:0000256" key="1">
    <source>
        <dbReference type="SAM" id="MobiDB-lite"/>
    </source>
</evidence>
<feature type="region of interest" description="Disordered" evidence="1">
    <location>
        <begin position="296"/>
        <end position="346"/>
    </location>
</feature>
<organism evidence="2 3">
    <name type="scientific">Dendryphion nanum</name>
    <dbReference type="NCBI Taxonomy" id="256645"/>
    <lineage>
        <taxon>Eukaryota</taxon>
        <taxon>Fungi</taxon>
        <taxon>Dikarya</taxon>
        <taxon>Ascomycota</taxon>
        <taxon>Pezizomycotina</taxon>
        <taxon>Dothideomycetes</taxon>
        <taxon>Pleosporomycetidae</taxon>
        <taxon>Pleosporales</taxon>
        <taxon>Torulaceae</taxon>
        <taxon>Dendryphion</taxon>
    </lineage>
</organism>
<feature type="compositionally biased region" description="Basic residues" evidence="1">
    <location>
        <begin position="277"/>
        <end position="291"/>
    </location>
</feature>
<feature type="compositionally biased region" description="Basic residues" evidence="1">
    <location>
        <begin position="191"/>
        <end position="210"/>
    </location>
</feature>
<comment type="caution">
    <text evidence="2">The sequence shown here is derived from an EMBL/GenBank/DDBJ whole genome shotgun (WGS) entry which is preliminary data.</text>
</comment>
<feature type="compositionally biased region" description="Polar residues" evidence="1">
    <location>
        <begin position="160"/>
        <end position="171"/>
    </location>
</feature>